<dbReference type="InterPro" id="IPR036380">
    <property type="entry name" value="Isochorismatase-like_sf"/>
</dbReference>
<evidence type="ECO:0000256" key="2">
    <source>
        <dbReference type="ARBA" id="ARBA00022642"/>
    </source>
</evidence>
<gene>
    <name evidence="9" type="ORF">HMPREF9444_00390</name>
</gene>
<dbReference type="HOGENOM" id="CLU_068979_13_1_6"/>
<dbReference type="Proteomes" id="UP000018458">
    <property type="component" value="Unassembled WGS sequence"/>
</dbReference>
<evidence type="ECO:0000256" key="5">
    <source>
        <dbReference type="ARBA" id="ARBA00037900"/>
    </source>
</evidence>
<evidence type="ECO:0000313" key="9">
    <source>
        <dbReference type="EMBL" id="EFY07807.1"/>
    </source>
</evidence>
<dbReference type="InterPro" id="IPR000868">
    <property type="entry name" value="Isochorismatase-like_dom"/>
</dbReference>
<name>E8LI75_SUCHY</name>
<dbReference type="STRING" id="762983.HMPREF9444_00390"/>
<dbReference type="eggNOG" id="COG1335">
    <property type="taxonomic scope" value="Bacteria"/>
</dbReference>
<dbReference type="OrthoDB" id="9791276at2"/>
<protein>
    <recommendedName>
        <fullName evidence="6">nicotinamidase</fullName>
        <ecNumber evidence="6">3.5.1.19</ecNumber>
    </recommendedName>
    <alternativeName>
        <fullName evidence="7">Nicotinamide deamidase</fullName>
    </alternativeName>
</protein>
<evidence type="ECO:0000256" key="3">
    <source>
        <dbReference type="ARBA" id="ARBA00022723"/>
    </source>
</evidence>
<comment type="caution">
    <text evidence="9">The sequence shown here is derived from an EMBL/GenBank/DDBJ whole genome shotgun (WGS) entry which is preliminary data.</text>
</comment>
<dbReference type="Pfam" id="PF00857">
    <property type="entry name" value="Isochorismatase"/>
    <property type="match status" value="1"/>
</dbReference>
<dbReference type="GO" id="GO:0019363">
    <property type="term" value="P:pyridine nucleotide biosynthetic process"/>
    <property type="evidence" value="ECO:0007669"/>
    <property type="project" value="UniProtKB-KW"/>
</dbReference>
<organism evidence="9 10">
    <name type="scientific">Succinatimonas hippei (strain DSM 22608 / JCM 16073 / KCTC 15190 / YIT 12066)</name>
    <dbReference type="NCBI Taxonomy" id="762983"/>
    <lineage>
        <taxon>Bacteria</taxon>
        <taxon>Pseudomonadati</taxon>
        <taxon>Pseudomonadota</taxon>
        <taxon>Gammaproteobacteria</taxon>
        <taxon>Aeromonadales</taxon>
        <taxon>Succinivibrionaceae</taxon>
        <taxon>Succinatimonas</taxon>
    </lineage>
</organism>
<proteinExistence type="inferred from homology"/>
<evidence type="ECO:0000256" key="1">
    <source>
        <dbReference type="ARBA" id="ARBA00006336"/>
    </source>
</evidence>
<sequence length="183" mass="20332">MNRLLLIVDPQIDFISGSLPVPDAAAKMDLLADYIKNNNGKYVLKLVTTDWHPYDHCSFKENGGEWPKHCVHDSVGAAVYQALLDALYSTEGDVEVLRKGTNKDTEEYSIFKNSQSAAIIEELIKKHEIKQIDICGIAGDICVLNTLKDGVVLYGKEMFNVLEDYSPSLDSGKALKQAIEQLN</sequence>
<dbReference type="Gene3D" id="3.40.50.850">
    <property type="entry name" value="Isochorismatase-like"/>
    <property type="match status" value="1"/>
</dbReference>
<feature type="domain" description="Isochorismatase-like" evidence="8">
    <location>
        <begin position="4"/>
        <end position="150"/>
    </location>
</feature>
<dbReference type="EMBL" id="AEVO01000015">
    <property type="protein sequence ID" value="EFY07807.1"/>
    <property type="molecule type" value="Genomic_DNA"/>
</dbReference>
<evidence type="ECO:0000256" key="6">
    <source>
        <dbReference type="ARBA" id="ARBA00039017"/>
    </source>
</evidence>
<dbReference type="PANTHER" id="PTHR11080">
    <property type="entry name" value="PYRAZINAMIDASE/NICOTINAMIDASE"/>
    <property type="match status" value="1"/>
</dbReference>
<dbReference type="PANTHER" id="PTHR11080:SF2">
    <property type="entry name" value="LD05707P"/>
    <property type="match status" value="1"/>
</dbReference>
<dbReference type="EC" id="3.5.1.19" evidence="6"/>
<evidence type="ECO:0000256" key="7">
    <source>
        <dbReference type="ARBA" id="ARBA00043224"/>
    </source>
</evidence>
<keyword evidence="2" id="KW-0662">Pyridine nucleotide biosynthesis</keyword>
<dbReference type="GO" id="GO:0046872">
    <property type="term" value="F:metal ion binding"/>
    <property type="evidence" value="ECO:0007669"/>
    <property type="project" value="UniProtKB-KW"/>
</dbReference>
<evidence type="ECO:0000256" key="4">
    <source>
        <dbReference type="ARBA" id="ARBA00022801"/>
    </source>
</evidence>
<evidence type="ECO:0000259" key="8">
    <source>
        <dbReference type="Pfam" id="PF00857"/>
    </source>
</evidence>
<accession>E8LI75</accession>
<dbReference type="InterPro" id="IPR052347">
    <property type="entry name" value="Isochorismatase_Nicotinamidase"/>
</dbReference>
<dbReference type="AlphaFoldDB" id="E8LI75"/>
<evidence type="ECO:0000313" key="10">
    <source>
        <dbReference type="Proteomes" id="UP000018458"/>
    </source>
</evidence>
<comment type="pathway">
    <text evidence="5">Cofactor biosynthesis; nicotinate biosynthesis; nicotinate from nicotinamide: step 1/1.</text>
</comment>
<comment type="similarity">
    <text evidence="1">Belongs to the isochorismatase family.</text>
</comment>
<dbReference type="SUPFAM" id="SSF52499">
    <property type="entry name" value="Isochorismatase-like hydrolases"/>
    <property type="match status" value="1"/>
</dbReference>
<keyword evidence="10" id="KW-1185">Reference proteome</keyword>
<keyword evidence="3" id="KW-0479">Metal-binding</keyword>
<reference evidence="9 10" key="1">
    <citation type="submission" date="2011-01" db="EMBL/GenBank/DDBJ databases">
        <authorList>
            <person name="Weinstock G."/>
            <person name="Sodergren E."/>
            <person name="Clifton S."/>
            <person name="Fulton L."/>
            <person name="Fulton B."/>
            <person name="Courtney L."/>
            <person name="Fronick C."/>
            <person name="Harrison M."/>
            <person name="Strong C."/>
            <person name="Farmer C."/>
            <person name="Delahaunty K."/>
            <person name="Markovic C."/>
            <person name="Hall O."/>
            <person name="Minx P."/>
            <person name="Tomlinson C."/>
            <person name="Mitreva M."/>
            <person name="Hou S."/>
            <person name="Chen J."/>
            <person name="Wollam A."/>
            <person name="Pepin K.H."/>
            <person name="Johnson M."/>
            <person name="Bhonagiri V."/>
            <person name="Zhang X."/>
            <person name="Suruliraj S."/>
            <person name="Warren W."/>
            <person name="Chinwalla A."/>
            <person name="Mardis E.R."/>
            <person name="Wilson R.K."/>
        </authorList>
    </citation>
    <scope>NUCLEOTIDE SEQUENCE [LARGE SCALE GENOMIC DNA]</scope>
    <source>
        <strain evidence="10">DSM 22608 / JCM 16073 / KCTC 15190 / YIT 12066</strain>
    </source>
</reference>
<keyword evidence="4 9" id="KW-0378">Hydrolase</keyword>
<dbReference type="RefSeq" id="WP_009142613.1">
    <property type="nucleotide sequence ID" value="NZ_GL830953.1"/>
</dbReference>
<dbReference type="GO" id="GO:0008936">
    <property type="term" value="F:nicotinamidase activity"/>
    <property type="evidence" value="ECO:0007669"/>
    <property type="project" value="UniProtKB-EC"/>
</dbReference>